<feature type="signal peptide" evidence="1">
    <location>
        <begin position="1"/>
        <end position="17"/>
    </location>
</feature>
<reference evidence="3" key="1">
    <citation type="journal article" date="2017" name="Genome Biol. Evol.">
        <title>The complete genome sequence of the phytopathogenic fungus Sclerotinia sclerotiorum reveals insights into the genome architecture of broad host range pathogens.</title>
        <authorList>
            <person name="Derbyshire M."/>
            <person name="Denton-Giles M."/>
            <person name="Hegedus D."/>
            <person name="Seifbarghy S."/>
            <person name="Rollins J."/>
            <person name="van Kan J."/>
            <person name="Seidl M.F."/>
            <person name="Faino L."/>
            <person name="Mbengue M."/>
            <person name="Navaud O."/>
            <person name="Raffaele S."/>
            <person name="Hammond-Kosack K."/>
            <person name="Heard S."/>
            <person name="Oliver R."/>
        </authorList>
    </citation>
    <scope>NUCLEOTIDE SEQUENCE [LARGE SCALE GENOMIC DNA]</scope>
    <source>
        <strain evidence="3">ATCC 18683 / 1980 / Ss-1</strain>
    </source>
</reference>
<feature type="chain" id="PRO_5009444964" evidence="1">
    <location>
        <begin position="18"/>
        <end position="317"/>
    </location>
</feature>
<proteinExistence type="predicted"/>
<accession>A0A1D9Q6Q3</accession>
<evidence type="ECO:0000313" key="3">
    <source>
        <dbReference type="Proteomes" id="UP000177798"/>
    </source>
</evidence>
<name>A0A1D9Q6Q3_SCLS1</name>
<dbReference type="EMBL" id="CP017819">
    <property type="protein sequence ID" value="APA10263.1"/>
    <property type="molecule type" value="Genomic_DNA"/>
</dbReference>
<evidence type="ECO:0000256" key="1">
    <source>
        <dbReference type="SAM" id="SignalP"/>
    </source>
</evidence>
<sequence>MSFISFLQVMGTTLVVAACVYLISNPLPLEETPVAIQVAPQPITQSLPEPQVTQLVASSSTKKMTRVEQLAGSTMIASASPEIKRRPVIRPVTLSPMERRRLMDRLSYFQPIKKVICFSSSVAGAQQNNTISSDITMTDVEMTEDASVYAEISEVISTEVQMKNAPVSQLKSCFKSSSSRPAKRVSFAGPSSDSIHGQVITYVVPGKMRNYHKKYLGQKRCPHETFPLVEERDQEGSATGWFTKRDGVFLPPIAQGTFESCDENACCTKCRESLSEGFLDPEVDFSDAILEAEEYALGFYVLRDQYRRYGCINHGGH</sequence>
<protein>
    <submittedName>
        <fullName evidence="2">Uncharacterized protein</fullName>
    </submittedName>
</protein>
<evidence type="ECO:0000313" key="2">
    <source>
        <dbReference type="EMBL" id="APA10263.1"/>
    </source>
</evidence>
<organism evidence="2 3">
    <name type="scientific">Sclerotinia sclerotiorum (strain ATCC 18683 / 1980 / Ss-1)</name>
    <name type="common">White mold</name>
    <name type="synonym">Whetzelinia sclerotiorum</name>
    <dbReference type="NCBI Taxonomy" id="665079"/>
    <lineage>
        <taxon>Eukaryota</taxon>
        <taxon>Fungi</taxon>
        <taxon>Dikarya</taxon>
        <taxon>Ascomycota</taxon>
        <taxon>Pezizomycotina</taxon>
        <taxon>Leotiomycetes</taxon>
        <taxon>Helotiales</taxon>
        <taxon>Sclerotiniaceae</taxon>
        <taxon>Sclerotinia</taxon>
    </lineage>
</organism>
<keyword evidence="1" id="KW-0732">Signal</keyword>
<dbReference type="VEuPathDB" id="FungiDB:sscle_06g050330"/>
<gene>
    <name evidence="2" type="ORF">sscle_06g050330</name>
</gene>
<dbReference type="AlphaFoldDB" id="A0A1D9Q6Q3"/>
<dbReference type="Proteomes" id="UP000177798">
    <property type="component" value="Chromosome 6"/>
</dbReference>
<dbReference type="OrthoDB" id="3560479at2759"/>